<dbReference type="InterPro" id="IPR009050">
    <property type="entry name" value="Globin-like_sf"/>
</dbReference>
<reference evidence="6 7" key="1">
    <citation type="submission" date="2019-04" db="EMBL/GenBank/DDBJ databases">
        <title>Pedobacter sp. AR-2-6 sp. nov., isolated from Arctic soil.</title>
        <authorList>
            <person name="Dahal R.H."/>
            <person name="Kim D.-U."/>
        </authorList>
    </citation>
    <scope>NUCLEOTIDE SEQUENCE [LARGE SCALE GENOMIC DNA]</scope>
    <source>
        <strain evidence="6 7">AR-2-6</strain>
    </source>
</reference>
<evidence type="ECO:0000313" key="6">
    <source>
        <dbReference type="EMBL" id="TKC03235.1"/>
    </source>
</evidence>
<proteinExistence type="predicted"/>
<dbReference type="CDD" id="cd08916">
    <property type="entry name" value="TrHb3_P"/>
    <property type="match status" value="1"/>
</dbReference>
<dbReference type="GO" id="GO:0020037">
    <property type="term" value="F:heme binding"/>
    <property type="evidence" value="ECO:0007669"/>
    <property type="project" value="InterPro"/>
</dbReference>
<organism evidence="6 7">
    <name type="scientific">Pedobacter cryotolerans</name>
    <dbReference type="NCBI Taxonomy" id="2571270"/>
    <lineage>
        <taxon>Bacteria</taxon>
        <taxon>Pseudomonadati</taxon>
        <taxon>Bacteroidota</taxon>
        <taxon>Sphingobacteriia</taxon>
        <taxon>Sphingobacteriales</taxon>
        <taxon>Sphingobacteriaceae</taxon>
        <taxon>Pedobacter</taxon>
    </lineage>
</organism>
<protein>
    <submittedName>
        <fullName evidence="6">Group III truncated hemoglobin</fullName>
    </submittedName>
</protein>
<evidence type="ECO:0000313" key="7">
    <source>
        <dbReference type="Proteomes" id="UP000310477"/>
    </source>
</evidence>
<keyword evidence="1" id="KW-0813">Transport</keyword>
<dbReference type="EMBL" id="SWBO01000001">
    <property type="protein sequence ID" value="TKC03235.1"/>
    <property type="molecule type" value="Genomic_DNA"/>
</dbReference>
<accession>A0A4U1CB70</accession>
<evidence type="ECO:0000256" key="5">
    <source>
        <dbReference type="PIRSR" id="PIRSR601486-1"/>
    </source>
</evidence>
<dbReference type="Gene3D" id="1.10.490.10">
    <property type="entry name" value="Globins"/>
    <property type="match status" value="1"/>
</dbReference>
<keyword evidence="3 5" id="KW-0479">Metal-binding</keyword>
<keyword evidence="2 5" id="KW-0349">Heme</keyword>
<evidence type="ECO:0000256" key="3">
    <source>
        <dbReference type="ARBA" id="ARBA00022723"/>
    </source>
</evidence>
<sequence length="132" mass="15489">MDNASTDILNIDDVKLLVDDFYGKIRDNELLSPIFNGVIKENWPAHLEKMYGFWQTLLLDVQAYSGSPFLKHAKLPIQKEHFDTWISLFNETVDEHFTGEKASEAKWRAVRMSEMFQYKLDYYKNNPAQPLI</sequence>
<keyword evidence="4 5" id="KW-0408">Iron</keyword>
<keyword evidence="7" id="KW-1185">Reference proteome</keyword>
<dbReference type="SUPFAM" id="SSF46458">
    <property type="entry name" value="Globin-like"/>
    <property type="match status" value="1"/>
</dbReference>
<dbReference type="Proteomes" id="UP000310477">
    <property type="component" value="Unassembled WGS sequence"/>
</dbReference>
<dbReference type="InterPro" id="IPR001486">
    <property type="entry name" value="Hemoglobin_trunc"/>
</dbReference>
<dbReference type="GO" id="GO:0046872">
    <property type="term" value="F:metal ion binding"/>
    <property type="evidence" value="ECO:0007669"/>
    <property type="project" value="UniProtKB-KW"/>
</dbReference>
<comment type="caution">
    <text evidence="6">The sequence shown here is derived from an EMBL/GenBank/DDBJ whole genome shotgun (WGS) entry which is preliminary data.</text>
</comment>
<dbReference type="GO" id="GO:0019825">
    <property type="term" value="F:oxygen binding"/>
    <property type="evidence" value="ECO:0007669"/>
    <property type="project" value="InterPro"/>
</dbReference>
<evidence type="ECO:0000256" key="2">
    <source>
        <dbReference type="ARBA" id="ARBA00022617"/>
    </source>
</evidence>
<dbReference type="OrthoDB" id="25954at2"/>
<gene>
    <name evidence="6" type="ORF">FA045_01305</name>
</gene>
<dbReference type="Pfam" id="PF01152">
    <property type="entry name" value="Bac_globin"/>
    <property type="match status" value="1"/>
</dbReference>
<evidence type="ECO:0000256" key="1">
    <source>
        <dbReference type="ARBA" id="ARBA00022448"/>
    </source>
</evidence>
<name>A0A4U1CB70_9SPHI</name>
<dbReference type="InterPro" id="IPR012292">
    <property type="entry name" value="Globin/Proto"/>
</dbReference>
<feature type="binding site" description="distal binding residue" evidence="5">
    <location>
        <position position="46"/>
    </location>
    <ligand>
        <name>heme</name>
        <dbReference type="ChEBI" id="CHEBI:30413"/>
    </ligand>
    <ligandPart>
        <name>Fe</name>
        <dbReference type="ChEBI" id="CHEBI:18248"/>
    </ligandPart>
</feature>
<dbReference type="RefSeq" id="WP_136873645.1">
    <property type="nucleotide sequence ID" value="NZ_SWBO01000001.1"/>
</dbReference>
<dbReference type="AlphaFoldDB" id="A0A4U1CB70"/>
<evidence type="ECO:0000256" key="4">
    <source>
        <dbReference type="ARBA" id="ARBA00023004"/>
    </source>
</evidence>